<reference evidence="27" key="1">
    <citation type="submission" date="2011-01" db="EMBL/GenBank/DDBJ databases">
        <title>Complete sequence of chromosome of Rahnella sp. Y9602.</title>
        <authorList>
            <consortium name="US DOE Joint Genome Institute"/>
            <person name="Lucas S."/>
            <person name="Copeland A."/>
            <person name="Lapidus A."/>
            <person name="Cheng J.-F."/>
            <person name="Goodwin L."/>
            <person name="Pitluck S."/>
            <person name="Lu M."/>
            <person name="Detter J.C."/>
            <person name="Han C."/>
            <person name="Tapia R."/>
            <person name="Land M."/>
            <person name="Hauser L."/>
            <person name="Kyrpides N."/>
            <person name="Ivanova N."/>
            <person name="Ovchinnikova G."/>
            <person name="Pagani I."/>
            <person name="Sobecky P.A."/>
            <person name="Martinez R.J."/>
            <person name="Woyke T."/>
        </authorList>
    </citation>
    <scope>NUCLEOTIDE SEQUENCE [LARGE SCALE GENOMIC DNA]</scope>
    <source>
        <strain evidence="27">Y9602</strain>
    </source>
</reference>
<evidence type="ECO:0000313" key="27">
    <source>
        <dbReference type="Proteomes" id="UP000007257"/>
    </source>
</evidence>
<evidence type="ECO:0000256" key="22">
    <source>
        <dbReference type="PIRSR" id="PIRSR600829-3"/>
    </source>
</evidence>
<dbReference type="GO" id="GO:0004143">
    <property type="term" value="F:ATP-dependent diacylglycerol kinase activity"/>
    <property type="evidence" value="ECO:0007669"/>
    <property type="project" value="UniProtKB-EC"/>
</dbReference>
<evidence type="ECO:0000256" key="8">
    <source>
        <dbReference type="ARBA" id="ARBA00022679"/>
    </source>
</evidence>
<dbReference type="Proteomes" id="UP000007257">
    <property type="component" value="Chromosome"/>
</dbReference>
<evidence type="ECO:0000256" key="20">
    <source>
        <dbReference type="PIRSR" id="PIRSR600829-1"/>
    </source>
</evidence>
<comment type="catalytic activity">
    <reaction evidence="24">
        <text>a 1,2-diacyl-sn-glycerol + ATP = a 1,2-diacyl-sn-glycero-3-phosphate + ADP + H(+)</text>
        <dbReference type="Rhea" id="RHEA:10272"/>
        <dbReference type="ChEBI" id="CHEBI:15378"/>
        <dbReference type="ChEBI" id="CHEBI:17815"/>
        <dbReference type="ChEBI" id="CHEBI:30616"/>
        <dbReference type="ChEBI" id="CHEBI:58608"/>
        <dbReference type="ChEBI" id="CHEBI:456216"/>
        <dbReference type="EC" id="2.7.1.107"/>
    </reaction>
</comment>
<evidence type="ECO:0000256" key="16">
    <source>
        <dbReference type="ARBA" id="ARBA00023098"/>
    </source>
</evidence>
<evidence type="ECO:0000256" key="23">
    <source>
        <dbReference type="PIRSR" id="PIRSR600829-4"/>
    </source>
</evidence>
<evidence type="ECO:0000256" key="13">
    <source>
        <dbReference type="ARBA" id="ARBA00022840"/>
    </source>
</evidence>
<dbReference type="EC" id="2.7.1.107" evidence="3 24"/>
<feature type="binding site" evidence="23">
    <location>
        <position position="29"/>
    </location>
    <ligand>
        <name>a divalent metal cation</name>
        <dbReference type="ChEBI" id="CHEBI:60240"/>
    </ligand>
</feature>
<dbReference type="OrthoDB" id="9796011at2"/>
<evidence type="ECO:0000256" key="17">
    <source>
        <dbReference type="ARBA" id="ARBA00023136"/>
    </source>
</evidence>
<evidence type="ECO:0000256" key="1">
    <source>
        <dbReference type="ARBA" id="ARBA00004429"/>
    </source>
</evidence>
<evidence type="ECO:0000256" key="10">
    <source>
        <dbReference type="ARBA" id="ARBA00022723"/>
    </source>
</evidence>
<organism evidence="25 27">
    <name type="scientific">Rahnella sp. (strain Y9602)</name>
    <dbReference type="NCBI Taxonomy" id="2703885"/>
    <lineage>
        <taxon>Bacteria</taxon>
        <taxon>Pseudomonadati</taxon>
        <taxon>Pseudomonadota</taxon>
        <taxon>Gammaproteobacteria</taxon>
        <taxon>Enterobacterales</taxon>
        <taxon>Yersiniaceae</taxon>
        <taxon>Rahnella</taxon>
    </lineage>
</organism>
<feature type="binding site" evidence="23">
    <location>
        <position position="77"/>
    </location>
    <ligand>
        <name>a divalent metal cation</name>
        <dbReference type="ChEBI" id="CHEBI:60240"/>
    </ligand>
</feature>
<evidence type="ECO:0000256" key="3">
    <source>
        <dbReference type="ARBA" id="ARBA00012133"/>
    </source>
</evidence>
<protein>
    <recommendedName>
        <fullName evidence="4 24">Diacylglycerol kinase</fullName>
        <ecNumber evidence="3 24">2.7.1.107</ecNumber>
    </recommendedName>
</protein>
<keyword evidence="12 24" id="KW-0418">Kinase</keyword>
<keyword evidence="13 22" id="KW-0067">ATP-binding</keyword>
<feature type="binding site" evidence="22">
    <location>
        <position position="10"/>
    </location>
    <ligand>
        <name>ATP</name>
        <dbReference type="ChEBI" id="CHEBI:30616"/>
    </ligand>
</feature>
<evidence type="ECO:0000256" key="18">
    <source>
        <dbReference type="ARBA" id="ARBA00023209"/>
    </source>
</evidence>
<keyword evidence="10 23" id="KW-0479">Metal-binding</keyword>
<dbReference type="CDD" id="cd14264">
    <property type="entry name" value="DAGK_IM"/>
    <property type="match status" value="1"/>
</dbReference>
<dbReference type="EMBL" id="JBHUCJ010000053">
    <property type="protein sequence ID" value="MFD3225547.1"/>
    <property type="molecule type" value="Genomic_DNA"/>
</dbReference>
<dbReference type="Pfam" id="PF01219">
    <property type="entry name" value="DAGK_prokar"/>
    <property type="match status" value="1"/>
</dbReference>
<dbReference type="PANTHER" id="PTHR34299:SF1">
    <property type="entry name" value="DIACYLGLYCEROL KINASE"/>
    <property type="match status" value="1"/>
</dbReference>
<evidence type="ECO:0000256" key="12">
    <source>
        <dbReference type="ARBA" id="ARBA00022777"/>
    </source>
</evidence>
<dbReference type="HOGENOM" id="CLU_112343_3_1_6"/>
<feature type="transmembrane region" description="Helical" evidence="24">
    <location>
        <begin position="97"/>
        <end position="118"/>
    </location>
</feature>
<comment type="similarity">
    <text evidence="2 24">Belongs to the bacterial diacylglycerol kinase family.</text>
</comment>
<feature type="binding site" evidence="22">
    <location>
        <begin position="86"/>
        <end position="88"/>
    </location>
    <ligand>
        <name>ATP</name>
        <dbReference type="ChEBI" id="CHEBI:30616"/>
    </ligand>
</feature>
<comment type="caution">
    <text evidence="24">Lacks conserved residue(s) required for the propagation of feature annotation.</text>
</comment>
<keyword evidence="17 24" id="KW-0472">Membrane</keyword>
<evidence type="ECO:0000256" key="11">
    <source>
        <dbReference type="ARBA" id="ARBA00022741"/>
    </source>
</evidence>
<evidence type="ECO:0000256" key="14">
    <source>
        <dbReference type="ARBA" id="ARBA00022842"/>
    </source>
</evidence>
<dbReference type="EMBL" id="CP002505">
    <property type="protein sequence ID" value="ADW75683.1"/>
    <property type="molecule type" value="Genomic_DNA"/>
</dbReference>
<comment type="subcellular location">
    <subcellularLocation>
        <location evidence="1 24">Cell inner membrane</location>
        <topology evidence="1 24">Multi-pass membrane protein</topology>
    </subcellularLocation>
</comment>
<evidence type="ECO:0000313" key="26">
    <source>
        <dbReference type="EMBL" id="MFD3225547.1"/>
    </source>
</evidence>
<dbReference type="InterPro" id="IPR036945">
    <property type="entry name" value="DAGK_sf"/>
</dbReference>
<dbReference type="GeneID" id="95419630"/>
<dbReference type="InterPro" id="IPR000829">
    <property type="entry name" value="DAGK"/>
</dbReference>
<feature type="binding site" evidence="21">
    <location>
        <position position="10"/>
    </location>
    <ligand>
        <name>substrate</name>
    </ligand>
</feature>
<evidence type="ECO:0000256" key="21">
    <source>
        <dbReference type="PIRSR" id="PIRSR600829-2"/>
    </source>
</evidence>
<reference evidence="26 28" key="3">
    <citation type="submission" date="2024-09" db="EMBL/GenBank/DDBJ databases">
        <title>Genomes of Rahnella.</title>
        <authorList>
            <person name="Mnguni F.C."/>
            <person name="Shin G.Y."/>
            <person name="Coutinho T."/>
        </authorList>
    </citation>
    <scope>NUCLEOTIDE SEQUENCE [LARGE SCALE GENOMIC DNA]</scope>
    <source>
        <strain evidence="26 28">20WA0057</strain>
    </source>
</reference>
<keyword evidence="8 24" id="KW-0808">Transferase</keyword>
<dbReference type="InterPro" id="IPR033718">
    <property type="entry name" value="DAGK_prok"/>
</dbReference>
<keyword evidence="6" id="KW-0444">Lipid biosynthesis</keyword>
<evidence type="ECO:0000313" key="28">
    <source>
        <dbReference type="Proteomes" id="UP001598201"/>
    </source>
</evidence>
<accession>A0A0H3FF80</accession>
<dbReference type="eggNOG" id="COG0818">
    <property type="taxonomic scope" value="Bacteria"/>
</dbReference>
<feature type="binding site" evidence="21">
    <location>
        <position position="99"/>
    </location>
    <ligand>
        <name>substrate</name>
    </ligand>
</feature>
<dbReference type="GO" id="GO:0005524">
    <property type="term" value="F:ATP binding"/>
    <property type="evidence" value="ECO:0007669"/>
    <property type="project" value="UniProtKB-KW"/>
</dbReference>
<feature type="binding site" evidence="22">
    <location>
        <begin position="95"/>
        <end position="96"/>
    </location>
    <ligand>
        <name>ATP</name>
        <dbReference type="ChEBI" id="CHEBI:30616"/>
    </ligand>
</feature>
<keyword evidence="15 24" id="KW-1133">Transmembrane helix</keyword>
<keyword evidence="11 22" id="KW-0547">Nucleotide-binding</keyword>
<feature type="binding site" evidence="21">
    <location>
        <begin position="31"/>
        <end position="35"/>
    </location>
    <ligand>
        <name>substrate</name>
    </ligand>
</feature>
<evidence type="ECO:0000256" key="19">
    <source>
        <dbReference type="ARBA" id="ARBA00023264"/>
    </source>
</evidence>
<keyword evidence="18" id="KW-0594">Phospholipid biosynthesis</keyword>
<feature type="binding site" evidence="21">
    <location>
        <position position="56"/>
    </location>
    <ligand>
        <name>substrate</name>
    </ligand>
</feature>
<feature type="binding site" evidence="22">
    <location>
        <position position="17"/>
    </location>
    <ligand>
        <name>ATP</name>
        <dbReference type="ChEBI" id="CHEBI:30616"/>
    </ligand>
</feature>
<keyword evidence="16 24" id="KW-0443">Lipid metabolism</keyword>
<feature type="binding site" evidence="21">
    <location>
        <begin position="48"/>
        <end position="51"/>
    </location>
    <ligand>
        <name>substrate</name>
    </ligand>
</feature>
<gene>
    <name evidence="25" type="ordered locus">Rahaq_4095</name>
    <name evidence="26" type="ORF">ACFPK4_18550</name>
</gene>
<dbReference type="GO" id="GO:0046872">
    <property type="term" value="F:metal ion binding"/>
    <property type="evidence" value="ECO:0007669"/>
    <property type="project" value="UniProtKB-KW"/>
</dbReference>
<feature type="active site" description="Proton acceptor" evidence="20">
    <location>
        <position position="70"/>
    </location>
</feature>
<dbReference type="RefSeq" id="WP_013577371.1">
    <property type="nucleotide sequence ID" value="NC_015061.1"/>
</dbReference>
<reference evidence="25 27" key="2">
    <citation type="journal article" date="2012" name="J. Bacteriol.">
        <title>Complete Genome Sequence of Rahnella sp. Strain Y9602, a Gammaproteobacterium Isolate from Metal- and Radionuclide-Contaminated Soil.</title>
        <authorList>
            <person name="Martinez R.J."/>
            <person name="Bruce D."/>
            <person name="Detter C."/>
            <person name="Goodwin L.A."/>
            <person name="Han J."/>
            <person name="Han C.S."/>
            <person name="Held B."/>
            <person name="Land M.L."/>
            <person name="Mikhailova N."/>
            <person name="Nolan M."/>
            <person name="Pennacchio L."/>
            <person name="Pitluck S."/>
            <person name="Tapia R."/>
            <person name="Woyke T."/>
            <person name="Sobecky P.A."/>
        </authorList>
    </citation>
    <scope>NUCLEOTIDE SEQUENCE [LARGE SCALE GENOMIC DNA]</scope>
    <source>
        <strain evidence="25 27">Y9602</strain>
    </source>
</reference>
<keyword evidence="19 24" id="KW-1208">Phospholipid metabolism</keyword>
<keyword evidence="9 24" id="KW-0812">Transmembrane</keyword>
<comment type="cofactor">
    <cofactor evidence="23">
        <name>Mg(2+)</name>
        <dbReference type="ChEBI" id="CHEBI:18420"/>
    </cofactor>
    <text evidence="23">Mn(2+), Zn(2+), Cd(2+) and Co(2+) support activity to lesser extents.</text>
</comment>
<dbReference type="PANTHER" id="PTHR34299">
    <property type="entry name" value="DIACYLGLYCEROL KINASE"/>
    <property type="match status" value="1"/>
</dbReference>
<comment type="function">
    <text evidence="24">Catalyzes the ATP-dependent phosphorylation of sn-l,2-diacylglycerol (DAG) to phosphatidic acid. Involved in the recycling of diacylglycerol produced as a by-product during membrane-derived oligosaccharide (MDO) biosynthesis.</text>
</comment>
<evidence type="ECO:0000256" key="9">
    <source>
        <dbReference type="ARBA" id="ARBA00022692"/>
    </source>
</evidence>
<proteinExistence type="inferred from homology"/>
<dbReference type="AlphaFoldDB" id="A0A0H3FF80"/>
<feature type="binding site" evidence="21">
    <location>
        <begin position="14"/>
        <end position="19"/>
    </location>
    <ligand>
        <name>substrate</name>
    </ligand>
</feature>
<evidence type="ECO:0000256" key="6">
    <source>
        <dbReference type="ARBA" id="ARBA00022516"/>
    </source>
</evidence>
<keyword evidence="5" id="KW-1003">Cell membrane</keyword>
<feature type="binding site" evidence="21">
    <location>
        <position position="70"/>
    </location>
    <ligand>
        <name>substrate</name>
    </ligand>
</feature>
<keyword evidence="7 24" id="KW-0997">Cell inner membrane</keyword>
<keyword evidence="14 23" id="KW-0460">Magnesium</keyword>
<keyword evidence="28" id="KW-1185">Reference proteome</keyword>
<name>A0A0H3FF80_RAHSY</name>
<dbReference type="KEGG" id="rah:Rahaq_4095"/>
<evidence type="ECO:0000313" key="25">
    <source>
        <dbReference type="EMBL" id="ADW75683.1"/>
    </source>
</evidence>
<evidence type="ECO:0000256" key="2">
    <source>
        <dbReference type="ARBA" id="ARBA00005967"/>
    </source>
</evidence>
<feature type="binding site" evidence="22">
    <location>
        <position position="29"/>
    </location>
    <ligand>
        <name>ATP</name>
        <dbReference type="ChEBI" id="CHEBI:30616"/>
    </ligand>
</feature>
<evidence type="ECO:0000256" key="7">
    <source>
        <dbReference type="ARBA" id="ARBA00022519"/>
    </source>
</evidence>
<evidence type="ECO:0000256" key="4">
    <source>
        <dbReference type="ARBA" id="ARBA00017575"/>
    </source>
</evidence>
<feature type="binding site" evidence="22">
    <location>
        <position position="77"/>
    </location>
    <ligand>
        <name>ATP</name>
        <dbReference type="ChEBI" id="CHEBI:30616"/>
    </ligand>
</feature>
<sequence length="122" mass="13564">MANQVTGFTRIYKAAGYSWKGFKAAWQNEAAFRQEASVAIPLILLSFWLDVSTIERILLVGSVVLVCVTELLNSAVECAIDRIGPEFHVLSGRAKDIGSAAVLLTIILAIFVWVSIFWSRWF</sequence>
<feature type="binding site" evidence="21">
    <location>
        <begin position="113"/>
        <end position="118"/>
    </location>
    <ligand>
        <name>substrate</name>
    </ligand>
</feature>
<evidence type="ECO:0000256" key="5">
    <source>
        <dbReference type="ARBA" id="ARBA00022475"/>
    </source>
</evidence>
<evidence type="ECO:0000256" key="24">
    <source>
        <dbReference type="RuleBase" id="RU363065"/>
    </source>
</evidence>
<evidence type="ECO:0000256" key="15">
    <source>
        <dbReference type="ARBA" id="ARBA00022989"/>
    </source>
</evidence>
<dbReference type="GO" id="GO:0005886">
    <property type="term" value="C:plasma membrane"/>
    <property type="evidence" value="ECO:0007669"/>
    <property type="project" value="UniProtKB-SubCell"/>
</dbReference>
<dbReference type="Proteomes" id="UP001598201">
    <property type="component" value="Unassembled WGS sequence"/>
</dbReference>
<dbReference type="Gene3D" id="1.10.287.3610">
    <property type="match status" value="1"/>
</dbReference>
<dbReference type="GO" id="GO:0006654">
    <property type="term" value="P:phosphatidic acid biosynthetic process"/>
    <property type="evidence" value="ECO:0007669"/>
    <property type="project" value="InterPro"/>
</dbReference>